<sequence>MIKIELKPLKGISIENIGEIIFGQSKSSVDNILGKPSQYSDISRSFYDSYELRIDFDEIGVNFIEFIYGPYPEKTELSLYGINPFQIGAENLVELLSTKNDGEIDDEGGFGHSCAFVNLSVGVYRDFTDAEVEESINQVKAEGKNLGQLDQLLEDLAFSKNFMTIGIGTENYYGN</sequence>
<evidence type="ECO:0000313" key="1">
    <source>
        <dbReference type="EMBL" id="TCC91560.1"/>
    </source>
</evidence>
<evidence type="ECO:0000313" key="2">
    <source>
        <dbReference type="Proteomes" id="UP000292884"/>
    </source>
</evidence>
<reference evidence="1 2" key="1">
    <citation type="submission" date="2019-02" db="EMBL/GenBank/DDBJ databases">
        <title>Pedobacter sp. RP-1-13 sp. nov., isolated from Arctic soil.</title>
        <authorList>
            <person name="Dahal R.H."/>
        </authorList>
    </citation>
    <scope>NUCLEOTIDE SEQUENCE [LARGE SCALE GENOMIC DNA]</scope>
    <source>
        <strain evidence="1 2">RP-1-13</strain>
    </source>
</reference>
<protein>
    <submittedName>
        <fullName evidence="1">Uncharacterized protein</fullName>
    </submittedName>
</protein>
<dbReference type="AlphaFoldDB" id="A0A4R0MWI9"/>
<gene>
    <name evidence="1" type="ORF">EZ428_07285</name>
</gene>
<dbReference type="OrthoDB" id="8604635at2"/>
<comment type="caution">
    <text evidence="1">The sequence shown here is derived from an EMBL/GenBank/DDBJ whole genome shotgun (WGS) entry which is preliminary data.</text>
</comment>
<proteinExistence type="predicted"/>
<keyword evidence="2" id="KW-1185">Reference proteome</keyword>
<dbReference type="Proteomes" id="UP000292884">
    <property type="component" value="Unassembled WGS sequence"/>
</dbReference>
<name>A0A4R0MWI9_9SPHI</name>
<organism evidence="1 2">
    <name type="scientific">Pedobacter frigiditerrae</name>
    <dbReference type="NCBI Taxonomy" id="2530452"/>
    <lineage>
        <taxon>Bacteria</taxon>
        <taxon>Pseudomonadati</taxon>
        <taxon>Bacteroidota</taxon>
        <taxon>Sphingobacteriia</taxon>
        <taxon>Sphingobacteriales</taxon>
        <taxon>Sphingobacteriaceae</taxon>
        <taxon>Pedobacter</taxon>
    </lineage>
</organism>
<accession>A0A4R0MWI9</accession>
<dbReference type="EMBL" id="SJSK01000002">
    <property type="protein sequence ID" value="TCC91560.1"/>
    <property type="molecule type" value="Genomic_DNA"/>
</dbReference>
<dbReference type="RefSeq" id="WP_131552498.1">
    <property type="nucleotide sequence ID" value="NZ_SJSK01000002.1"/>
</dbReference>